<feature type="transmembrane region" description="Helical" evidence="15">
    <location>
        <begin position="123"/>
        <end position="146"/>
    </location>
</feature>
<dbReference type="CDD" id="cd15224">
    <property type="entry name" value="7tmA_OR6B-like"/>
    <property type="match status" value="1"/>
</dbReference>
<accession>A0A7E6CL14</accession>
<dbReference type="RefSeq" id="XP_035866889.1">
    <property type="nucleotide sequence ID" value="XM_036010996.1"/>
</dbReference>
<dbReference type="PANTHER" id="PTHR24242:SF253">
    <property type="entry name" value="OLFACTORY RECEPTOR-RELATED"/>
    <property type="match status" value="1"/>
</dbReference>
<dbReference type="InterPro" id="IPR000276">
    <property type="entry name" value="GPCR_Rhodpsn"/>
</dbReference>
<comment type="function">
    <text evidence="1">Putative odorant or sperm cell receptor.</text>
</comment>
<reference evidence="18" key="1">
    <citation type="submission" date="2025-08" db="UniProtKB">
        <authorList>
            <consortium name="RefSeq"/>
        </authorList>
    </citation>
    <scope>IDENTIFICATION</scope>
    <source>
        <tissue evidence="18">Muscle</tissue>
    </source>
</reference>
<evidence type="ECO:0000256" key="6">
    <source>
        <dbReference type="ARBA" id="ARBA00022725"/>
    </source>
</evidence>
<keyword evidence="5 14" id="KW-0812">Transmembrane</keyword>
<evidence type="ECO:0000256" key="13">
    <source>
        <dbReference type="ARBA" id="ARBA00023224"/>
    </source>
</evidence>
<evidence type="ECO:0000256" key="2">
    <source>
        <dbReference type="ARBA" id="ARBA00004651"/>
    </source>
</evidence>
<dbReference type="PRINTS" id="PR00245">
    <property type="entry name" value="OLFACTORYR"/>
</dbReference>
<dbReference type="InterPro" id="IPR050939">
    <property type="entry name" value="Olfactory_GPCR1"/>
</dbReference>
<evidence type="ECO:0000313" key="17">
    <source>
        <dbReference type="Proteomes" id="UP000504628"/>
    </source>
</evidence>
<keyword evidence="3" id="KW-1003">Cell membrane</keyword>
<feature type="transmembrane region" description="Helical" evidence="15">
    <location>
        <begin position="298"/>
        <end position="324"/>
    </location>
</feature>
<evidence type="ECO:0000256" key="14">
    <source>
        <dbReference type="RuleBase" id="RU000688"/>
    </source>
</evidence>
<keyword evidence="7 15" id="KW-1133">Transmembrane helix</keyword>
<keyword evidence="6" id="KW-0552">Olfaction</keyword>
<dbReference type="GO" id="GO:0004984">
    <property type="term" value="F:olfactory receptor activity"/>
    <property type="evidence" value="ECO:0007669"/>
    <property type="project" value="InterPro"/>
</dbReference>
<keyword evidence="8 14" id="KW-0297">G-protein coupled receptor</keyword>
<name>A0A7E6CL14_9CHIR</name>
<dbReference type="InterPro" id="IPR017452">
    <property type="entry name" value="GPCR_Rhodpsn_7TM"/>
</dbReference>
<dbReference type="Pfam" id="PF13853">
    <property type="entry name" value="7tm_4"/>
    <property type="match status" value="1"/>
</dbReference>
<evidence type="ECO:0000256" key="7">
    <source>
        <dbReference type="ARBA" id="ARBA00022989"/>
    </source>
</evidence>
<evidence type="ECO:0000313" key="18">
    <source>
        <dbReference type="RefSeq" id="XP_035866889.1"/>
    </source>
</evidence>
<keyword evidence="17" id="KW-1185">Reference proteome</keyword>
<feature type="transmembrane region" description="Helical" evidence="15">
    <location>
        <begin position="197"/>
        <end position="218"/>
    </location>
</feature>
<dbReference type="InParanoid" id="A0A7E6CL14"/>
<keyword evidence="11 14" id="KW-0675">Receptor</keyword>
<dbReference type="GO" id="GO:0004930">
    <property type="term" value="F:G protein-coupled receptor activity"/>
    <property type="evidence" value="ECO:0007669"/>
    <property type="project" value="UniProtKB-KW"/>
</dbReference>
<feature type="transmembrane region" description="Helical" evidence="15">
    <location>
        <begin position="336"/>
        <end position="357"/>
    </location>
</feature>
<feature type="transmembrane region" description="Helical" evidence="15">
    <location>
        <begin position="158"/>
        <end position="177"/>
    </location>
</feature>
<evidence type="ECO:0000256" key="5">
    <source>
        <dbReference type="ARBA" id="ARBA00022692"/>
    </source>
</evidence>
<protein>
    <submittedName>
        <fullName evidence="18">Olfactory receptor 6B1 isoform X1</fullName>
    </submittedName>
</protein>
<evidence type="ECO:0000256" key="12">
    <source>
        <dbReference type="ARBA" id="ARBA00023180"/>
    </source>
</evidence>
<dbReference type="InterPro" id="IPR000725">
    <property type="entry name" value="Olfact_rcpt"/>
</dbReference>
<dbReference type="OrthoDB" id="9419183at2759"/>
<evidence type="ECO:0000256" key="1">
    <source>
        <dbReference type="ARBA" id="ARBA00003929"/>
    </source>
</evidence>
<evidence type="ECO:0000256" key="3">
    <source>
        <dbReference type="ARBA" id="ARBA00022475"/>
    </source>
</evidence>
<comment type="subcellular location">
    <subcellularLocation>
        <location evidence="2">Cell membrane</location>
        <topology evidence="2">Multi-pass membrane protein</topology>
    </subcellularLocation>
</comment>
<comment type="similarity">
    <text evidence="14">Belongs to the G-protein coupled receptor 1 family.</text>
</comment>
<organism evidence="17 18">
    <name type="scientific">Phyllostomus discolor</name>
    <name type="common">pale spear-nosed bat</name>
    <dbReference type="NCBI Taxonomy" id="89673"/>
    <lineage>
        <taxon>Eukaryota</taxon>
        <taxon>Metazoa</taxon>
        <taxon>Chordata</taxon>
        <taxon>Craniata</taxon>
        <taxon>Vertebrata</taxon>
        <taxon>Euteleostomi</taxon>
        <taxon>Mammalia</taxon>
        <taxon>Eutheria</taxon>
        <taxon>Laurasiatheria</taxon>
        <taxon>Chiroptera</taxon>
        <taxon>Yangochiroptera</taxon>
        <taxon>Phyllostomidae</taxon>
        <taxon>Phyllostominae</taxon>
        <taxon>Phyllostomus</taxon>
    </lineage>
</organism>
<evidence type="ECO:0000259" key="16">
    <source>
        <dbReference type="PROSITE" id="PS50262"/>
    </source>
</evidence>
<evidence type="ECO:0000256" key="4">
    <source>
        <dbReference type="ARBA" id="ARBA00022606"/>
    </source>
</evidence>
<dbReference type="GeneID" id="114507396"/>
<feature type="domain" description="G-protein coupled receptors family 1 profile" evidence="16">
    <location>
        <begin position="139"/>
        <end position="386"/>
    </location>
</feature>
<dbReference type="Gene3D" id="1.20.1070.10">
    <property type="entry name" value="Rhodopsin 7-helix transmembrane proteins"/>
    <property type="match status" value="1"/>
</dbReference>
<gene>
    <name evidence="18" type="primary">LOC114507396</name>
</gene>
<dbReference type="Proteomes" id="UP000504628">
    <property type="component" value="Chromosome 10"/>
</dbReference>
<evidence type="ECO:0000256" key="11">
    <source>
        <dbReference type="ARBA" id="ARBA00023170"/>
    </source>
</evidence>
<feature type="transmembrane region" description="Helical" evidence="15">
    <location>
        <begin position="238"/>
        <end position="260"/>
    </location>
</feature>
<dbReference type="PRINTS" id="PR00237">
    <property type="entry name" value="GPCRRHODOPSN"/>
</dbReference>
<proteinExistence type="inferred from homology"/>
<keyword evidence="10" id="KW-1015">Disulfide bond</keyword>
<dbReference type="SUPFAM" id="SSF81321">
    <property type="entry name" value="Family A G protein-coupled receptor-like"/>
    <property type="match status" value="1"/>
</dbReference>
<evidence type="ECO:0000256" key="15">
    <source>
        <dbReference type="SAM" id="Phobius"/>
    </source>
</evidence>
<evidence type="ECO:0000256" key="9">
    <source>
        <dbReference type="ARBA" id="ARBA00023136"/>
    </source>
</evidence>
<dbReference type="PROSITE" id="PS00237">
    <property type="entry name" value="G_PROTEIN_RECEP_F1_1"/>
    <property type="match status" value="1"/>
</dbReference>
<sequence length="415" mass="45932">MGGLAPGCSESRPGATPGTAVAVEPWAALSPSPGCPFGSSWVTCAPSLLGVESGFLTPVQYLTLSFLLLPILESLKNFSHSTPPEAAGHSRAKPRVSNMEVQNQTWVTQFILVGFPGSWGARAAMFLMFLVAYILTVAENTIIILLVQQNRPLHKPMYFFLANLSFLETWYISVTVPKLLFSFWSVRSSISFTHCMIQLYFFIALMCTECVLLAAMAYDRYVAICRPLHYHTAMSHGLCFRLALASWAIGFGISLAKIYFISRLDFCGPNVINHFFCDISPVLNLSCTDMSLAELVDFILALVIFLFPLSVTVLSYGCILATVLRMPTGKQKAFSTCASHLVVVTVFYSATIFMYARPRAIHAFNMNKVISIFYAIVTPALNPFIYCLRNREVKEALKKLVYCPAICSESSLTNE</sequence>
<dbReference type="PANTHER" id="PTHR24242">
    <property type="entry name" value="G-PROTEIN COUPLED RECEPTOR"/>
    <property type="match status" value="1"/>
</dbReference>
<keyword evidence="13 14" id="KW-0807">Transducer</keyword>
<dbReference type="AlphaFoldDB" id="A0A7E6CL14"/>
<evidence type="ECO:0000256" key="8">
    <source>
        <dbReference type="ARBA" id="ARBA00023040"/>
    </source>
</evidence>
<keyword evidence="4" id="KW-0716">Sensory transduction</keyword>
<keyword evidence="9 15" id="KW-0472">Membrane</keyword>
<feature type="transmembrane region" description="Helical" evidence="15">
    <location>
        <begin position="369"/>
        <end position="388"/>
    </location>
</feature>
<dbReference type="PROSITE" id="PS50262">
    <property type="entry name" value="G_PROTEIN_RECEP_F1_2"/>
    <property type="match status" value="1"/>
</dbReference>
<keyword evidence="12" id="KW-0325">Glycoprotein</keyword>
<dbReference type="FunFam" id="1.20.1070.10:FF:000001">
    <property type="entry name" value="Olfactory receptor"/>
    <property type="match status" value="1"/>
</dbReference>
<dbReference type="GO" id="GO:0005886">
    <property type="term" value="C:plasma membrane"/>
    <property type="evidence" value="ECO:0007669"/>
    <property type="project" value="UniProtKB-SubCell"/>
</dbReference>
<evidence type="ECO:0000256" key="10">
    <source>
        <dbReference type="ARBA" id="ARBA00023157"/>
    </source>
</evidence>